<sequence>MNKREFFWGIGGVFVLLVLWELGSRVLASDILLPDPRKTLVTLVGLIGTQKFMKALGMSLVRILISMTIAIPVSLLIGIPSALNWRIRAFMRPFFLVIAATPVLSIILIAFIWFGQERTPIFSAFLMMFPILTSNIMAGIQSADPKLREVLDLYNLSELQRLRYLYIPSLLPYMIAGLHSALSLCWKVVVAAEVIVQPRFALGTGMQMAKAQLETIELIAWTIATVIMAGLTESVFLAIKKLFMYREGAL</sequence>
<feature type="transmembrane region" description="Helical" evidence="7">
    <location>
        <begin position="94"/>
        <end position="115"/>
    </location>
</feature>
<dbReference type="RefSeq" id="WP_013968763.1">
    <property type="nucleotide sequence ID" value="NC_015732.1"/>
</dbReference>
<dbReference type="InterPro" id="IPR000515">
    <property type="entry name" value="MetI-like"/>
</dbReference>
<feature type="transmembrane region" description="Helical" evidence="7">
    <location>
        <begin position="60"/>
        <end position="82"/>
    </location>
</feature>
<dbReference type="AlphaFoldDB" id="F8F2Q8"/>
<accession>F8F2Q8</accession>
<dbReference type="EMBL" id="CP002868">
    <property type="protein sequence ID" value="AEJ19452.1"/>
    <property type="molecule type" value="Genomic_DNA"/>
</dbReference>
<dbReference type="PANTHER" id="PTHR30151">
    <property type="entry name" value="ALKANE SULFONATE ABC TRANSPORTER-RELATED, MEMBRANE SUBUNIT"/>
    <property type="match status" value="1"/>
</dbReference>
<dbReference type="PROSITE" id="PS50928">
    <property type="entry name" value="ABC_TM1"/>
    <property type="match status" value="1"/>
</dbReference>
<dbReference type="STRING" id="744872.Spica_1306"/>
<comment type="similarity">
    <text evidence="7">Belongs to the binding-protein-dependent transport system permease family.</text>
</comment>
<organism evidence="9 10">
    <name type="scientific">Gracilinema caldarium (strain ATCC 51460 / DSM 7334 / H1)</name>
    <name type="common">Treponema caldarium</name>
    <dbReference type="NCBI Taxonomy" id="744872"/>
    <lineage>
        <taxon>Bacteria</taxon>
        <taxon>Pseudomonadati</taxon>
        <taxon>Spirochaetota</taxon>
        <taxon>Spirochaetia</taxon>
        <taxon>Spirochaetales</taxon>
        <taxon>Breznakiellaceae</taxon>
        <taxon>Gracilinema</taxon>
    </lineage>
</organism>
<evidence type="ECO:0000256" key="3">
    <source>
        <dbReference type="ARBA" id="ARBA00022475"/>
    </source>
</evidence>
<keyword evidence="2 7" id="KW-0813">Transport</keyword>
<feature type="transmembrane region" description="Helical" evidence="7">
    <location>
        <begin position="164"/>
        <end position="189"/>
    </location>
</feature>
<protein>
    <submittedName>
        <fullName evidence="9">ABC-type transporter, integral membrane subunit</fullName>
    </submittedName>
</protein>
<dbReference type="PANTHER" id="PTHR30151:SF0">
    <property type="entry name" value="ABC TRANSPORTER PERMEASE PROTEIN MJ0413-RELATED"/>
    <property type="match status" value="1"/>
</dbReference>
<dbReference type="KEGG" id="scd:Spica_1306"/>
<keyword evidence="10" id="KW-1185">Reference proteome</keyword>
<comment type="subcellular location">
    <subcellularLocation>
        <location evidence="1 7">Cell membrane</location>
        <topology evidence="1 7">Multi-pass membrane protein</topology>
    </subcellularLocation>
</comment>
<name>F8F2Q8_GRAC1</name>
<dbReference type="HOGENOM" id="CLU_046113_4_2_12"/>
<feature type="transmembrane region" description="Helical" evidence="7">
    <location>
        <begin position="218"/>
        <end position="239"/>
    </location>
</feature>
<gene>
    <name evidence="9" type="ordered locus">Spica_1306</name>
</gene>
<dbReference type="InterPro" id="IPR035906">
    <property type="entry name" value="MetI-like_sf"/>
</dbReference>
<dbReference type="OrthoDB" id="308958at2"/>
<evidence type="ECO:0000256" key="4">
    <source>
        <dbReference type="ARBA" id="ARBA00022692"/>
    </source>
</evidence>
<keyword evidence="3" id="KW-1003">Cell membrane</keyword>
<dbReference type="Pfam" id="PF00528">
    <property type="entry name" value="BPD_transp_1"/>
    <property type="match status" value="1"/>
</dbReference>
<dbReference type="GO" id="GO:0005886">
    <property type="term" value="C:plasma membrane"/>
    <property type="evidence" value="ECO:0007669"/>
    <property type="project" value="UniProtKB-SubCell"/>
</dbReference>
<evidence type="ECO:0000259" key="8">
    <source>
        <dbReference type="PROSITE" id="PS50928"/>
    </source>
</evidence>
<dbReference type="Proteomes" id="UP000000503">
    <property type="component" value="Chromosome"/>
</dbReference>
<dbReference type="CDD" id="cd06261">
    <property type="entry name" value="TM_PBP2"/>
    <property type="match status" value="1"/>
</dbReference>
<keyword evidence="5 7" id="KW-1133">Transmembrane helix</keyword>
<keyword evidence="6 7" id="KW-0472">Membrane</keyword>
<dbReference type="eggNOG" id="COG0600">
    <property type="taxonomic scope" value="Bacteria"/>
</dbReference>
<dbReference type="Gene3D" id="1.10.3720.10">
    <property type="entry name" value="MetI-like"/>
    <property type="match status" value="1"/>
</dbReference>
<evidence type="ECO:0000256" key="7">
    <source>
        <dbReference type="RuleBase" id="RU363032"/>
    </source>
</evidence>
<proteinExistence type="inferred from homology"/>
<evidence type="ECO:0000256" key="1">
    <source>
        <dbReference type="ARBA" id="ARBA00004651"/>
    </source>
</evidence>
<evidence type="ECO:0000313" key="10">
    <source>
        <dbReference type="Proteomes" id="UP000000503"/>
    </source>
</evidence>
<dbReference type="SUPFAM" id="SSF161098">
    <property type="entry name" value="MetI-like"/>
    <property type="match status" value="1"/>
</dbReference>
<feature type="transmembrane region" description="Helical" evidence="7">
    <location>
        <begin position="121"/>
        <end position="143"/>
    </location>
</feature>
<evidence type="ECO:0000313" key="9">
    <source>
        <dbReference type="EMBL" id="AEJ19452.1"/>
    </source>
</evidence>
<feature type="domain" description="ABC transmembrane type-1" evidence="8">
    <location>
        <begin position="52"/>
        <end position="236"/>
    </location>
</feature>
<evidence type="ECO:0000256" key="6">
    <source>
        <dbReference type="ARBA" id="ARBA00023136"/>
    </source>
</evidence>
<evidence type="ECO:0000256" key="5">
    <source>
        <dbReference type="ARBA" id="ARBA00022989"/>
    </source>
</evidence>
<keyword evidence="4 7" id="KW-0812">Transmembrane</keyword>
<reference evidence="9" key="1">
    <citation type="submission" date="2011-06" db="EMBL/GenBank/DDBJ databases">
        <title>The complete genome of Treponema caldarium DSM 7334.</title>
        <authorList>
            <consortium name="US DOE Joint Genome Institute (JGI-PGF)"/>
            <person name="Lucas S."/>
            <person name="Han J."/>
            <person name="Lapidus A."/>
            <person name="Bruce D."/>
            <person name="Goodwin L."/>
            <person name="Pitluck S."/>
            <person name="Peters L."/>
            <person name="Kyrpides N."/>
            <person name="Mavromatis K."/>
            <person name="Ivanova N."/>
            <person name="Ovchinnikova G."/>
            <person name="Lu M."/>
            <person name="Misra M."/>
            <person name="Detter J.C."/>
            <person name="Tapia R."/>
            <person name="Han C."/>
            <person name="Land M."/>
            <person name="Hauser L."/>
            <person name="Markowitz V."/>
            <person name="Cheng J.-F."/>
            <person name="Hugenholtz P."/>
            <person name="Woyke T."/>
            <person name="Wu D."/>
            <person name="Spring S."/>
            <person name="Schroeder M."/>
            <person name="Brambilla E."/>
            <person name="Klenk H.-P."/>
            <person name="Eisen J.A."/>
        </authorList>
    </citation>
    <scope>NUCLEOTIDE SEQUENCE</scope>
    <source>
        <strain evidence="9">DSM 7334</strain>
    </source>
</reference>
<dbReference type="GO" id="GO:0055085">
    <property type="term" value="P:transmembrane transport"/>
    <property type="evidence" value="ECO:0007669"/>
    <property type="project" value="InterPro"/>
</dbReference>
<evidence type="ECO:0000256" key="2">
    <source>
        <dbReference type="ARBA" id="ARBA00022448"/>
    </source>
</evidence>